<dbReference type="RefSeq" id="WP_129892584.1">
    <property type="nucleotide sequence ID" value="NZ_CP035758.1"/>
</dbReference>
<feature type="transmembrane region" description="Helical" evidence="6">
    <location>
        <begin position="420"/>
        <end position="442"/>
    </location>
</feature>
<dbReference type="OrthoDB" id="3181223at2"/>
<dbReference type="InterPro" id="IPR002293">
    <property type="entry name" value="AA/rel_permease1"/>
</dbReference>
<dbReference type="Proteomes" id="UP000290365">
    <property type="component" value="Chromosome"/>
</dbReference>
<keyword evidence="4 6" id="KW-1133">Transmembrane helix</keyword>
<feature type="transmembrane region" description="Helical" evidence="6">
    <location>
        <begin position="56"/>
        <end position="77"/>
    </location>
</feature>
<gene>
    <name evidence="7" type="ORF">EPA93_38360</name>
</gene>
<dbReference type="InterPro" id="IPR050367">
    <property type="entry name" value="APC_superfamily"/>
</dbReference>
<evidence type="ECO:0000313" key="8">
    <source>
        <dbReference type="Proteomes" id="UP000290365"/>
    </source>
</evidence>
<keyword evidence="3 6" id="KW-0812">Transmembrane</keyword>
<keyword evidence="8" id="KW-1185">Reference proteome</keyword>
<feature type="transmembrane region" description="Helical" evidence="6">
    <location>
        <begin position="210"/>
        <end position="231"/>
    </location>
</feature>
<evidence type="ECO:0000256" key="3">
    <source>
        <dbReference type="ARBA" id="ARBA00022692"/>
    </source>
</evidence>
<feature type="transmembrane region" description="Helical" evidence="6">
    <location>
        <begin position="454"/>
        <end position="477"/>
    </location>
</feature>
<feature type="transmembrane region" description="Helical" evidence="6">
    <location>
        <begin position="21"/>
        <end position="44"/>
    </location>
</feature>
<sequence>MNKRTLVHPHAPHSETYIPRVLPGVLGNFDMTMNFVAVVFLVVNSIRVSSAGPVSIFYWFLGLICFFLPALLAVGQLGRMYPNEGSTYNWTYRGLGRFWSFFCTLLFWLPNPVGMVGVLSMAFYFLRGLNSGWFVEPWQQGVSIIGVIVFVAVFSLQRLRVIQNVVNIVVLLNIFSVALVGLAALIWLLGGHQPATDLASSRAWAISPQNMSMLGVVALAYLGLHVPAISGAETTSKFSPTRYLFWGSLIVVLSYVMVNLAVLLIEGPRVAILGPFAIVDMADQVFGKTVGNIVAVINLAAYPVKCAITSSIFARLLMVASVDRFLPLGLCKLNHNRAPVNAILFQTLLALLFAAVIYFLPYITPLLNPQTLSPVVASVCLAMLTLLWTLSTLVIFINLLVAYIRDRQKFHQCRKVPMPLIWLSMFIGPFVCVLALVVVFAASEAENVLTDMRWQLLVGGLTVICLILAFTASLLVTSEAAWQDQARNEVSST</sequence>
<dbReference type="EMBL" id="CP035758">
    <property type="protein sequence ID" value="QBD81523.1"/>
    <property type="molecule type" value="Genomic_DNA"/>
</dbReference>
<reference evidence="7 8" key="1">
    <citation type="submission" date="2019-01" db="EMBL/GenBank/DDBJ databases">
        <title>Ktedonosporobacter rubrisoli SCAWS-G2.</title>
        <authorList>
            <person name="Huang Y."/>
            <person name="Yan B."/>
        </authorList>
    </citation>
    <scope>NUCLEOTIDE SEQUENCE [LARGE SCALE GENOMIC DNA]</scope>
    <source>
        <strain evidence="7 8">SCAWS-G2</strain>
    </source>
</reference>
<evidence type="ECO:0000256" key="5">
    <source>
        <dbReference type="ARBA" id="ARBA00023136"/>
    </source>
</evidence>
<protein>
    <submittedName>
        <fullName evidence="7">APC family permease</fullName>
    </submittedName>
</protein>
<dbReference type="AlphaFoldDB" id="A0A4P6K121"/>
<dbReference type="PANTHER" id="PTHR42770:SF7">
    <property type="entry name" value="MEMBRANE PROTEIN"/>
    <property type="match status" value="1"/>
</dbReference>
<organism evidence="7 8">
    <name type="scientific">Ktedonosporobacter rubrisoli</name>
    <dbReference type="NCBI Taxonomy" id="2509675"/>
    <lineage>
        <taxon>Bacteria</taxon>
        <taxon>Bacillati</taxon>
        <taxon>Chloroflexota</taxon>
        <taxon>Ktedonobacteria</taxon>
        <taxon>Ktedonobacterales</taxon>
        <taxon>Ktedonosporobacteraceae</taxon>
        <taxon>Ktedonosporobacter</taxon>
    </lineage>
</organism>
<proteinExistence type="predicted"/>
<dbReference type="GO" id="GO:0022857">
    <property type="term" value="F:transmembrane transporter activity"/>
    <property type="evidence" value="ECO:0007669"/>
    <property type="project" value="InterPro"/>
</dbReference>
<evidence type="ECO:0000256" key="6">
    <source>
        <dbReference type="SAM" id="Phobius"/>
    </source>
</evidence>
<feature type="transmembrane region" description="Helical" evidence="6">
    <location>
        <begin position="168"/>
        <end position="190"/>
    </location>
</feature>
<comment type="subcellular location">
    <subcellularLocation>
        <location evidence="1">Cell membrane</location>
        <topology evidence="1">Multi-pass membrane protein</topology>
    </subcellularLocation>
</comment>
<feature type="transmembrane region" description="Helical" evidence="6">
    <location>
        <begin position="98"/>
        <end position="126"/>
    </location>
</feature>
<dbReference type="KEGG" id="kbs:EPA93_38360"/>
<feature type="transmembrane region" description="Helical" evidence="6">
    <location>
        <begin position="243"/>
        <end position="265"/>
    </location>
</feature>
<evidence type="ECO:0000256" key="1">
    <source>
        <dbReference type="ARBA" id="ARBA00004651"/>
    </source>
</evidence>
<feature type="transmembrane region" description="Helical" evidence="6">
    <location>
        <begin position="138"/>
        <end position="156"/>
    </location>
</feature>
<evidence type="ECO:0000256" key="2">
    <source>
        <dbReference type="ARBA" id="ARBA00022475"/>
    </source>
</evidence>
<accession>A0A4P6K121</accession>
<feature type="transmembrane region" description="Helical" evidence="6">
    <location>
        <begin position="343"/>
        <end position="363"/>
    </location>
</feature>
<keyword evidence="2" id="KW-1003">Cell membrane</keyword>
<evidence type="ECO:0000313" key="7">
    <source>
        <dbReference type="EMBL" id="QBD81523.1"/>
    </source>
</evidence>
<dbReference type="Pfam" id="PF13520">
    <property type="entry name" value="AA_permease_2"/>
    <property type="match status" value="1"/>
</dbReference>
<dbReference type="GO" id="GO:0005886">
    <property type="term" value="C:plasma membrane"/>
    <property type="evidence" value="ECO:0007669"/>
    <property type="project" value="UniProtKB-SubCell"/>
</dbReference>
<keyword evidence="5 6" id="KW-0472">Membrane</keyword>
<evidence type="ECO:0000256" key="4">
    <source>
        <dbReference type="ARBA" id="ARBA00022989"/>
    </source>
</evidence>
<dbReference type="PIRSF" id="PIRSF006060">
    <property type="entry name" value="AA_transporter"/>
    <property type="match status" value="1"/>
</dbReference>
<dbReference type="Gene3D" id="1.20.1740.10">
    <property type="entry name" value="Amino acid/polyamine transporter I"/>
    <property type="match status" value="1"/>
</dbReference>
<dbReference type="PANTHER" id="PTHR42770">
    <property type="entry name" value="AMINO ACID TRANSPORTER-RELATED"/>
    <property type="match status" value="1"/>
</dbReference>
<feature type="transmembrane region" description="Helical" evidence="6">
    <location>
        <begin position="375"/>
        <end position="400"/>
    </location>
</feature>
<name>A0A4P6K121_KTERU</name>